<dbReference type="Pfam" id="PF17667">
    <property type="entry name" value="Pkinase_fungal"/>
    <property type="match status" value="1"/>
</dbReference>
<dbReference type="GO" id="GO:0005524">
    <property type="term" value="F:ATP binding"/>
    <property type="evidence" value="ECO:0007669"/>
    <property type="project" value="InterPro"/>
</dbReference>
<feature type="non-terminal residue" evidence="2">
    <location>
        <position position="287"/>
    </location>
</feature>
<dbReference type="EMBL" id="ML143526">
    <property type="protein sequence ID" value="TBU22784.1"/>
    <property type="molecule type" value="Genomic_DNA"/>
</dbReference>
<proteinExistence type="predicted"/>
<evidence type="ECO:0000313" key="2">
    <source>
        <dbReference type="EMBL" id="TBU22784.1"/>
    </source>
</evidence>
<dbReference type="InterPro" id="IPR011009">
    <property type="entry name" value="Kinase-like_dom_sf"/>
</dbReference>
<dbReference type="Proteomes" id="UP000292957">
    <property type="component" value="Unassembled WGS sequence"/>
</dbReference>
<dbReference type="InterPro" id="IPR000719">
    <property type="entry name" value="Prot_kinase_dom"/>
</dbReference>
<sequence length="287" mass="31922">MVHDVGKPPSTSNSAQRLVCTMKMAVEVAHEERYELEILHRAISPSNIMIRMDVDREEIRLTKIEKDGGLTEGFLTDFELAEGPWSDNTPRRNDAVTGTFSVMASSLLQAIAQEAKKGKLVAKSVPHLAEHDVESFAWVFLFVVYKAALDITKDGAKELKGRLRKEFQGLFPGISPTNILEGRAKLGLGGATDCIEEYLGDPSKDPLFKDSLFAQLVLLIRDEILIPRLPQPKPAETPFRQALMKKSRKANEPPKPEPLTHKILLDAFNLYITLDDVSKGDEATESD</sequence>
<dbReference type="OrthoDB" id="2758787at2759"/>
<dbReference type="PROSITE" id="PS50011">
    <property type="entry name" value="PROTEIN_KINASE_DOM"/>
    <property type="match status" value="1"/>
</dbReference>
<dbReference type="AlphaFoldDB" id="A0A4Q9M6X5"/>
<feature type="domain" description="Protein kinase" evidence="1">
    <location>
        <begin position="1"/>
        <end position="218"/>
    </location>
</feature>
<reference evidence="2" key="1">
    <citation type="submission" date="2019-01" db="EMBL/GenBank/DDBJ databases">
        <title>Draft genome sequences of three monokaryotic isolates of the white-rot basidiomycete fungus Dichomitus squalens.</title>
        <authorList>
            <consortium name="DOE Joint Genome Institute"/>
            <person name="Lopez S.C."/>
            <person name="Andreopoulos B."/>
            <person name="Pangilinan J."/>
            <person name="Lipzen A."/>
            <person name="Riley R."/>
            <person name="Ahrendt S."/>
            <person name="Ng V."/>
            <person name="Barry K."/>
            <person name="Daum C."/>
            <person name="Grigoriev I.V."/>
            <person name="Hilden K.S."/>
            <person name="Makela M.R."/>
            <person name="de Vries R.P."/>
        </authorList>
    </citation>
    <scope>NUCLEOTIDE SEQUENCE [LARGE SCALE GENOMIC DNA]</scope>
    <source>
        <strain evidence="2">OM18370.1</strain>
    </source>
</reference>
<dbReference type="InterPro" id="IPR040976">
    <property type="entry name" value="Pkinase_fungal"/>
</dbReference>
<accession>A0A4Q9M6X5</accession>
<name>A0A4Q9M6X5_9APHY</name>
<organism evidence="2">
    <name type="scientific">Dichomitus squalens</name>
    <dbReference type="NCBI Taxonomy" id="114155"/>
    <lineage>
        <taxon>Eukaryota</taxon>
        <taxon>Fungi</taxon>
        <taxon>Dikarya</taxon>
        <taxon>Basidiomycota</taxon>
        <taxon>Agaricomycotina</taxon>
        <taxon>Agaricomycetes</taxon>
        <taxon>Polyporales</taxon>
        <taxon>Polyporaceae</taxon>
        <taxon>Dichomitus</taxon>
    </lineage>
</organism>
<protein>
    <recommendedName>
        <fullName evidence="1">Protein kinase domain-containing protein</fullName>
    </recommendedName>
</protein>
<gene>
    <name evidence="2" type="ORF">BD311DRAFT_704984</name>
</gene>
<dbReference type="Gene3D" id="1.10.510.10">
    <property type="entry name" value="Transferase(Phosphotransferase) domain 1"/>
    <property type="match status" value="1"/>
</dbReference>
<dbReference type="GO" id="GO:0004672">
    <property type="term" value="F:protein kinase activity"/>
    <property type="evidence" value="ECO:0007669"/>
    <property type="project" value="InterPro"/>
</dbReference>
<evidence type="ECO:0000259" key="1">
    <source>
        <dbReference type="PROSITE" id="PS50011"/>
    </source>
</evidence>
<dbReference type="SUPFAM" id="SSF56112">
    <property type="entry name" value="Protein kinase-like (PK-like)"/>
    <property type="match status" value="1"/>
</dbReference>